<accession>A0ABS3C122</accession>
<dbReference type="Proteomes" id="UP000664317">
    <property type="component" value="Unassembled WGS sequence"/>
</dbReference>
<dbReference type="EMBL" id="JAFKCT010000002">
    <property type="protein sequence ID" value="MBN7810817.1"/>
    <property type="molecule type" value="Genomic_DNA"/>
</dbReference>
<comment type="caution">
    <text evidence="1">The sequence shown here is derived from an EMBL/GenBank/DDBJ whole genome shotgun (WGS) entry which is preliminary data.</text>
</comment>
<gene>
    <name evidence="1" type="ORF">J0A68_07615</name>
</gene>
<keyword evidence="2" id="KW-1185">Reference proteome</keyword>
<organism evidence="1 2">
    <name type="scientific">Algoriphagus oliviformis</name>
    <dbReference type="NCBI Taxonomy" id="2811231"/>
    <lineage>
        <taxon>Bacteria</taxon>
        <taxon>Pseudomonadati</taxon>
        <taxon>Bacteroidota</taxon>
        <taxon>Cytophagia</taxon>
        <taxon>Cytophagales</taxon>
        <taxon>Cyclobacteriaceae</taxon>
        <taxon>Algoriphagus</taxon>
    </lineage>
</organism>
<name>A0ABS3C122_9BACT</name>
<dbReference type="Gene3D" id="3.40.50.2000">
    <property type="entry name" value="Glycogen Phosphorylase B"/>
    <property type="match status" value="1"/>
</dbReference>
<evidence type="ECO:0000313" key="1">
    <source>
        <dbReference type="EMBL" id="MBN7810817.1"/>
    </source>
</evidence>
<reference evidence="1 2" key="1">
    <citation type="submission" date="2021-03" db="EMBL/GenBank/DDBJ databases">
        <title>novel species isolated from a fishpond in China.</title>
        <authorList>
            <person name="Lu H."/>
            <person name="Cai Z."/>
        </authorList>
    </citation>
    <scope>NUCLEOTIDE SEQUENCE [LARGE SCALE GENOMIC DNA]</scope>
    <source>
        <strain evidence="1 2">H41</strain>
    </source>
</reference>
<dbReference type="RefSeq" id="WP_206577588.1">
    <property type="nucleotide sequence ID" value="NZ_JAFKCT010000002.1"/>
</dbReference>
<evidence type="ECO:0000313" key="2">
    <source>
        <dbReference type="Proteomes" id="UP000664317"/>
    </source>
</evidence>
<proteinExistence type="predicted"/>
<sequence length="375" mass="41899">MTQPPARKIPLLIASTLKPIRDVRAFGKLARSLGETNTYELNIIGFSPKKPESEPGIRFFSSMGHFGSRPDRLLSQLRFLKCLLQVRPKILLCCSYELLPLASFWKPILGYKLVYDVQENYRANLDLNPTLSSAAKSRAAKLIQSAEDTDRIDLYLLAEKCYLNEMPEKTPCLVLENKFRGEVQPTQPIQFLDKRSFRFCITGTITPAFGIWEAVTWFETILPVYPVSTLEIIGHCPLDDFGAKLAQASRQNPQIKLRLDSAPIAHEALIHTLKKADFALLPYQSHPAIDGKMPTKLFECAALGIPVLVSPSPPWVDFLKPFAGGHSVDFSTPSTALSQFEAALGKTFFTSPAPQSVLWKTQSAQLQQTFAKLLF</sequence>
<protein>
    <submittedName>
        <fullName evidence="1">Uncharacterized protein</fullName>
    </submittedName>
</protein>
<dbReference type="SUPFAM" id="SSF53756">
    <property type="entry name" value="UDP-Glycosyltransferase/glycogen phosphorylase"/>
    <property type="match status" value="1"/>
</dbReference>